<protein>
    <submittedName>
        <fullName evidence="1">Uncharacterized protein</fullName>
    </submittedName>
</protein>
<keyword evidence="2" id="KW-1185">Reference proteome</keyword>
<comment type="caution">
    <text evidence="1">The sequence shown here is derived from an EMBL/GenBank/DDBJ whole genome shotgun (WGS) entry which is preliminary data.</text>
</comment>
<dbReference type="AlphaFoldDB" id="A0A9D4CIU3"/>
<accession>A0A9D4CIU3</accession>
<sequence>MYIFSPKEINKVAEDVAYEEAEFGMEIDGGIVDEGDMKGDDHTTAGPIQTVTRISNDLECEGFSMSTMCLVDLNHLKKLTSLNINKC</sequence>
<evidence type="ECO:0000313" key="1">
    <source>
        <dbReference type="EMBL" id="KAH3725105.1"/>
    </source>
</evidence>
<evidence type="ECO:0000313" key="2">
    <source>
        <dbReference type="Proteomes" id="UP000828390"/>
    </source>
</evidence>
<gene>
    <name evidence="1" type="ORF">DPMN_050935</name>
</gene>
<reference evidence="1" key="1">
    <citation type="journal article" date="2019" name="bioRxiv">
        <title>The Genome of the Zebra Mussel, Dreissena polymorpha: A Resource for Invasive Species Research.</title>
        <authorList>
            <person name="McCartney M.A."/>
            <person name="Auch B."/>
            <person name="Kono T."/>
            <person name="Mallez S."/>
            <person name="Zhang Y."/>
            <person name="Obille A."/>
            <person name="Becker A."/>
            <person name="Abrahante J.E."/>
            <person name="Garbe J."/>
            <person name="Badalamenti J.P."/>
            <person name="Herman A."/>
            <person name="Mangelson H."/>
            <person name="Liachko I."/>
            <person name="Sullivan S."/>
            <person name="Sone E.D."/>
            <person name="Koren S."/>
            <person name="Silverstein K.A.T."/>
            <person name="Beckman K.B."/>
            <person name="Gohl D.M."/>
        </authorList>
    </citation>
    <scope>NUCLEOTIDE SEQUENCE</scope>
    <source>
        <strain evidence="1">Duluth1</strain>
        <tissue evidence="1">Whole animal</tissue>
    </source>
</reference>
<proteinExistence type="predicted"/>
<reference evidence="1" key="2">
    <citation type="submission" date="2020-11" db="EMBL/GenBank/DDBJ databases">
        <authorList>
            <person name="McCartney M.A."/>
            <person name="Auch B."/>
            <person name="Kono T."/>
            <person name="Mallez S."/>
            <person name="Becker A."/>
            <person name="Gohl D.M."/>
            <person name="Silverstein K.A.T."/>
            <person name="Koren S."/>
            <person name="Bechman K.B."/>
            <person name="Herman A."/>
            <person name="Abrahante J.E."/>
            <person name="Garbe J."/>
        </authorList>
    </citation>
    <scope>NUCLEOTIDE SEQUENCE</scope>
    <source>
        <strain evidence="1">Duluth1</strain>
        <tissue evidence="1">Whole animal</tissue>
    </source>
</reference>
<name>A0A9D4CIU3_DREPO</name>
<dbReference type="Proteomes" id="UP000828390">
    <property type="component" value="Unassembled WGS sequence"/>
</dbReference>
<dbReference type="EMBL" id="JAIWYP010000012">
    <property type="protein sequence ID" value="KAH3725105.1"/>
    <property type="molecule type" value="Genomic_DNA"/>
</dbReference>
<organism evidence="1 2">
    <name type="scientific">Dreissena polymorpha</name>
    <name type="common">Zebra mussel</name>
    <name type="synonym">Mytilus polymorpha</name>
    <dbReference type="NCBI Taxonomy" id="45954"/>
    <lineage>
        <taxon>Eukaryota</taxon>
        <taxon>Metazoa</taxon>
        <taxon>Spiralia</taxon>
        <taxon>Lophotrochozoa</taxon>
        <taxon>Mollusca</taxon>
        <taxon>Bivalvia</taxon>
        <taxon>Autobranchia</taxon>
        <taxon>Heteroconchia</taxon>
        <taxon>Euheterodonta</taxon>
        <taxon>Imparidentia</taxon>
        <taxon>Neoheterodontei</taxon>
        <taxon>Myida</taxon>
        <taxon>Dreissenoidea</taxon>
        <taxon>Dreissenidae</taxon>
        <taxon>Dreissena</taxon>
    </lineage>
</organism>